<proteinExistence type="predicted"/>
<evidence type="ECO:0000313" key="3">
    <source>
        <dbReference type="Proteomes" id="UP001160152"/>
    </source>
</evidence>
<gene>
    <name evidence="1" type="ORF">N5C70_00930</name>
    <name evidence="2" type="ORF">V9385_24155</name>
</gene>
<protein>
    <submittedName>
        <fullName evidence="1">Uncharacterized protein</fullName>
    </submittedName>
</protein>
<accession>A0ABD4Y7W8</accession>
<dbReference type="Proteomes" id="UP001375228">
    <property type="component" value="Chromosome"/>
</dbReference>
<dbReference type="AlphaFoldDB" id="A0ABD4Y7W8"/>
<keyword evidence="4" id="KW-1185">Reference proteome</keyword>
<reference evidence="2 4" key="2">
    <citation type="submission" date="2024-03" db="EMBL/GenBank/DDBJ databases">
        <title>Pseudomonas juntendi.</title>
        <authorList>
            <person name="Liu Y."/>
        </authorList>
    </citation>
    <scope>NUCLEOTIDE SEQUENCE [LARGE SCALE GENOMIC DNA]</scope>
    <source>
        <strain evidence="2 4">L4046hy</strain>
    </source>
</reference>
<dbReference type="EMBL" id="CP146691">
    <property type="protein sequence ID" value="WWY20665.1"/>
    <property type="molecule type" value="Genomic_DNA"/>
</dbReference>
<evidence type="ECO:0000313" key="1">
    <source>
        <dbReference type="EMBL" id="MDH0755322.1"/>
    </source>
</evidence>
<dbReference type="RefSeq" id="WP_052960509.1">
    <property type="nucleotide sequence ID" value="NZ_CP091311.1"/>
</dbReference>
<evidence type="ECO:0000313" key="2">
    <source>
        <dbReference type="EMBL" id="WWY20665.1"/>
    </source>
</evidence>
<reference evidence="1 3" key="1">
    <citation type="submission" date="2022-09" db="EMBL/GenBank/DDBJ databases">
        <title>Intensive care unit water sources are persistently colonized with multi-drug resistant bacteria and are the site of extensive horizontal gene transfer of antibiotic resistance genes.</title>
        <authorList>
            <person name="Diorio-Toth L."/>
        </authorList>
    </citation>
    <scope>NUCLEOTIDE SEQUENCE [LARGE SCALE GENOMIC DNA]</scope>
    <source>
        <strain evidence="1 3">GD03901</strain>
    </source>
</reference>
<sequence length="74" mass="8587">MCTTSIACSPGRYRLQPRQKLWEAHFHYTTANANARRFAKGHLKFPEAMGRDERLQRGDLRLDQIEDLIPFPAS</sequence>
<dbReference type="Proteomes" id="UP001160152">
    <property type="component" value="Unassembled WGS sequence"/>
</dbReference>
<organism evidence="1 3">
    <name type="scientific">Pseudomonas juntendi</name>
    <dbReference type="NCBI Taxonomy" id="2666183"/>
    <lineage>
        <taxon>Bacteria</taxon>
        <taxon>Pseudomonadati</taxon>
        <taxon>Pseudomonadota</taxon>
        <taxon>Gammaproteobacteria</taxon>
        <taxon>Pseudomonadales</taxon>
        <taxon>Pseudomonadaceae</taxon>
        <taxon>Pseudomonas</taxon>
    </lineage>
</organism>
<evidence type="ECO:0000313" key="4">
    <source>
        <dbReference type="Proteomes" id="UP001375228"/>
    </source>
</evidence>
<name>A0ABD4Y7W8_9PSED</name>
<dbReference type="EMBL" id="JAOCBV010000001">
    <property type="protein sequence ID" value="MDH0755322.1"/>
    <property type="molecule type" value="Genomic_DNA"/>
</dbReference>